<name>A0A327YT43_9BACL</name>
<organism evidence="3 4">
    <name type="scientific">Paranoxybacillus vitaminiphilus</name>
    <dbReference type="NCBI Taxonomy" id="581036"/>
    <lineage>
        <taxon>Bacteria</taxon>
        <taxon>Bacillati</taxon>
        <taxon>Bacillota</taxon>
        <taxon>Bacilli</taxon>
        <taxon>Bacillales</taxon>
        <taxon>Anoxybacillaceae</taxon>
        <taxon>Paranoxybacillus</taxon>
    </lineage>
</organism>
<evidence type="ECO:0000259" key="2">
    <source>
        <dbReference type="SMART" id="SM00646"/>
    </source>
</evidence>
<dbReference type="GO" id="GO:0008745">
    <property type="term" value="F:N-acetylmuramoyl-L-alanine amidase activity"/>
    <property type="evidence" value="ECO:0007669"/>
    <property type="project" value="InterPro"/>
</dbReference>
<keyword evidence="4" id="KW-1185">Reference proteome</keyword>
<dbReference type="RefSeq" id="WP_111644422.1">
    <property type="nucleotide sequence ID" value="NZ_QLMH01000003.1"/>
</dbReference>
<dbReference type="SUPFAM" id="SSF53187">
    <property type="entry name" value="Zn-dependent exopeptidases"/>
    <property type="match status" value="1"/>
</dbReference>
<dbReference type="SMART" id="SM00646">
    <property type="entry name" value="Ami_3"/>
    <property type="match status" value="1"/>
</dbReference>
<reference evidence="3 4" key="1">
    <citation type="submission" date="2018-06" db="EMBL/GenBank/DDBJ databases">
        <title>Genomic Encyclopedia of Type Strains, Phase III (KMG-III): the genomes of soil and plant-associated and newly described type strains.</title>
        <authorList>
            <person name="Whitman W."/>
        </authorList>
    </citation>
    <scope>NUCLEOTIDE SEQUENCE [LARGE SCALE GENOMIC DNA]</scope>
    <source>
        <strain evidence="3 4">CGMCC 1.8979</strain>
    </source>
</reference>
<dbReference type="Proteomes" id="UP000248555">
    <property type="component" value="Unassembled WGS sequence"/>
</dbReference>
<evidence type="ECO:0000256" key="1">
    <source>
        <dbReference type="ARBA" id="ARBA00022801"/>
    </source>
</evidence>
<dbReference type="CDD" id="cd02696">
    <property type="entry name" value="MurNAc-LAA"/>
    <property type="match status" value="1"/>
</dbReference>
<dbReference type="GO" id="GO:0030288">
    <property type="term" value="C:outer membrane-bounded periplasmic space"/>
    <property type="evidence" value="ECO:0007669"/>
    <property type="project" value="TreeGrafter"/>
</dbReference>
<protein>
    <submittedName>
        <fullName evidence="3">N-acetylmuramoyl-L-alanine amidase</fullName>
    </submittedName>
</protein>
<gene>
    <name evidence="3" type="ORF">B0I26_103111</name>
</gene>
<dbReference type="Gene3D" id="3.40.630.40">
    <property type="entry name" value="Zn-dependent exopeptidases"/>
    <property type="match status" value="1"/>
</dbReference>
<dbReference type="AlphaFoldDB" id="A0A327YT43"/>
<dbReference type="InterPro" id="IPR002508">
    <property type="entry name" value="MurNAc-LAA_cat"/>
</dbReference>
<dbReference type="OrthoDB" id="9763643at2"/>
<keyword evidence="1" id="KW-0378">Hydrolase</keyword>
<feature type="domain" description="MurNAc-LAA" evidence="2">
    <location>
        <begin position="62"/>
        <end position="172"/>
    </location>
</feature>
<dbReference type="Pfam" id="PF01520">
    <property type="entry name" value="Amidase_3"/>
    <property type="match status" value="1"/>
</dbReference>
<accession>A0A327YT43</accession>
<proteinExistence type="predicted"/>
<dbReference type="InterPro" id="IPR050695">
    <property type="entry name" value="N-acetylmuramoyl_amidase_3"/>
</dbReference>
<sequence>MKIVIDFGHGGSDPGAVANGLREKDLTMKIGLMIGDMLSDYEGVEVIYTRSDDRYLSLEERAAIANKAGADFFLSIHINAGGGTGFESYIHNGNVSTKTIAYQNVIHAEIMKAIGNVKDRGKKRANYAVLRETKMPALLTENLFIDNASDATKLKSQEFILKIASGHVEGIVKAFGLKKKKEAVKMPEQAKTQYDKEVDAAFEFLKQHGVVAQDRRNEPVTRAQMFLMLHRFAKNVLKK</sequence>
<dbReference type="EMBL" id="QLMH01000003">
    <property type="protein sequence ID" value="RAK21159.1"/>
    <property type="molecule type" value="Genomic_DNA"/>
</dbReference>
<dbReference type="GO" id="GO:0009253">
    <property type="term" value="P:peptidoglycan catabolic process"/>
    <property type="evidence" value="ECO:0007669"/>
    <property type="project" value="InterPro"/>
</dbReference>
<dbReference type="PANTHER" id="PTHR30404:SF0">
    <property type="entry name" value="N-ACETYLMURAMOYL-L-ALANINE AMIDASE AMIC"/>
    <property type="match status" value="1"/>
</dbReference>
<dbReference type="PANTHER" id="PTHR30404">
    <property type="entry name" value="N-ACETYLMURAMOYL-L-ALANINE AMIDASE"/>
    <property type="match status" value="1"/>
</dbReference>
<evidence type="ECO:0000313" key="4">
    <source>
        <dbReference type="Proteomes" id="UP000248555"/>
    </source>
</evidence>
<comment type="caution">
    <text evidence="3">The sequence shown here is derived from an EMBL/GenBank/DDBJ whole genome shotgun (WGS) entry which is preliminary data.</text>
</comment>
<evidence type="ECO:0000313" key="3">
    <source>
        <dbReference type="EMBL" id="RAK21159.1"/>
    </source>
</evidence>